<feature type="signal peptide" evidence="1">
    <location>
        <begin position="1"/>
        <end position="20"/>
    </location>
</feature>
<feature type="chain" id="PRO_5031218484" description="WD40 repeat domain-containing protein" evidence="1">
    <location>
        <begin position="21"/>
        <end position="450"/>
    </location>
</feature>
<keyword evidence="3" id="KW-1185">Reference proteome</keyword>
<dbReference type="InterPro" id="IPR011045">
    <property type="entry name" value="N2O_reductase_N"/>
</dbReference>
<dbReference type="Gene3D" id="2.130.10.10">
    <property type="entry name" value="YVTN repeat-like/Quinoprotein amine dehydrogenase"/>
    <property type="match status" value="2"/>
</dbReference>
<accession>A0A7Y0AF14</accession>
<dbReference type="InterPro" id="IPR015943">
    <property type="entry name" value="WD40/YVTN_repeat-like_dom_sf"/>
</dbReference>
<comment type="caution">
    <text evidence="2">The sequence shown here is derived from an EMBL/GenBank/DDBJ whole genome shotgun (WGS) entry which is preliminary data.</text>
</comment>
<evidence type="ECO:0000313" key="3">
    <source>
        <dbReference type="Proteomes" id="UP000559626"/>
    </source>
</evidence>
<keyword evidence="1" id="KW-0732">Signal</keyword>
<dbReference type="RefSeq" id="WP_169531493.1">
    <property type="nucleotide sequence ID" value="NZ_JABBGH010000002.1"/>
</dbReference>
<name>A0A7Y0AF14_9BACT</name>
<dbReference type="Proteomes" id="UP000559626">
    <property type="component" value="Unassembled WGS sequence"/>
</dbReference>
<evidence type="ECO:0000256" key="1">
    <source>
        <dbReference type="SAM" id="SignalP"/>
    </source>
</evidence>
<organism evidence="2 3">
    <name type="scientific">Hymenobacter polaris</name>
    <dbReference type="NCBI Taxonomy" id="2682546"/>
    <lineage>
        <taxon>Bacteria</taxon>
        <taxon>Pseudomonadati</taxon>
        <taxon>Bacteroidota</taxon>
        <taxon>Cytophagia</taxon>
        <taxon>Cytophagales</taxon>
        <taxon>Hymenobacteraceae</taxon>
        <taxon>Hymenobacter</taxon>
    </lineage>
</organism>
<proteinExistence type="predicted"/>
<dbReference type="SUPFAM" id="SSF50974">
    <property type="entry name" value="Nitrous oxide reductase, N-terminal domain"/>
    <property type="match status" value="1"/>
</dbReference>
<protein>
    <recommendedName>
        <fullName evidence="4">WD40 repeat domain-containing protein</fullName>
    </recommendedName>
</protein>
<dbReference type="EMBL" id="JABBGH010000002">
    <property type="protein sequence ID" value="NML65885.1"/>
    <property type="molecule type" value="Genomic_DNA"/>
</dbReference>
<evidence type="ECO:0000313" key="2">
    <source>
        <dbReference type="EMBL" id="NML65885.1"/>
    </source>
</evidence>
<gene>
    <name evidence="2" type="ORF">HHL22_11780</name>
</gene>
<dbReference type="AlphaFoldDB" id="A0A7Y0AF14"/>
<evidence type="ECO:0008006" key="4">
    <source>
        <dbReference type="Google" id="ProtNLM"/>
    </source>
</evidence>
<sequence>MRSTCFLASGLLVVATLGLATVGRAQAPARAAAAVPDAFQAKAIVALSDADMVPSAYVDDKLGPPAGTDVLSVVRFDGRRVAPVSMQTLPISNSVTGPPAAVATTPDGRYAITIETRGPRTSSSAGGTLTGLPNGRLISVVDLADLRHPRVVQQVLGPRRAVGVSVSADGTLVALAVHPAGDGTAAPLWLYRFGRGRLSGGAAVPIPDWTAGDELVTAVFHPSRPLLALTNKTKNQLLLASVQAVGAGWQLARWGNAVAIESGNLLTCFSPDGRFVFANGGPASPAPNERQHGWVLSVRLDAHPGTAAEPTHELVSRAPTGYIPEGLAVSPDGRLLVTTNLEQTFQPVGSAQRGRYASLTLLAIDPASGALTSAGDFAFDGMLPESAVFDASSRRLAVANFGHLDDLLASGSLDFWRVVGAPTGPEPLRLVKTAYALPLQRGVHTLSVVR</sequence>
<reference evidence="2 3" key="1">
    <citation type="submission" date="2020-04" db="EMBL/GenBank/DDBJ databases">
        <title>Hymenobacter polaris sp. nov., isolated from Arctic soil.</title>
        <authorList>
            <person name="Dahal R.H."/>
        </authorList>
    </citation>
    <scope>NUCLEOTIDE SEQUENCE [LARGE SCALE GENOMIC DNA]</scope>
    <source>
        <strain evidence="2 3">RP-2-7</strain>
    </source>
</reference>